<feature type="transmembrane region" description="Helical" evidence="6">
    <location>
        <begin position="553"/>
        <end position="571"/>
    </location>
</feature>
<feature type="transmembrane region" description="Helical" evidence="6">
    <location>
        <begin position="280"/>
        <end position="307"/>
    </location>
</feature>
<evidence type="ECO:0000256" key="5">
    <source>
        <dbReference type="ARBA" id="ARBA00023136"/>
    </source>
</evidence>
<feature type="transmembrane region" description="Helical" evidence="6">
    <location>
        <begin position="6"/>
        <end position="28"/>
    </location>
</feature>
<evidence type="ECO:0000256" key="4">
    <source>
        <dbReference type="ARBA" id="ARBA00022989"/>
    </source>
</evidence>
<feature type="transmembrane region" description="Helical" evidence="6">
    <location>
        <begin position="119"/>
        <end position="136"/>
    </location>
</feature>
<feature type="transmembrane region" description="Helical" evidence="6">
    <location>
        <begin position="440"/>
        <end position="462"/>
    </location>
</feature>
<dbReference type="AlphaFoldDB" id="A0A2K2U8T2"/>
<evidence type="ECO:0000256" key="6">
    <source>
        <dbReference type="SAM" id="Phobius"/>
    </source>
</evidence>
<evidence type="ECO:0000313" key="8">
    <source>
        <dbReference type="Proteomes" id="UP000236197"/>
    </source>
</evidence>
<comment type="subcellular location">
    <subcellularLocation>
        <location evidence="1">Membrane</location>
        <topology evidence="1">Multi-pass membrane protein</topology>
    </subcellularLocation>
</comment>
<evidence type="ECO:0000256" key="3">
    <source>
        <dbReference type="ARBA" id="ARBA00022692"/>
    </source>
</evidence>
<dbReference type="PANTHER" id="PTHR13353:SF5">
    <property type="entry name" value="TRANSMEMBRANE PROTEIN 19"/>
    <property type="match status" value="1"/>
</dbReference>
<feature type="transmembrane region" description="Helical" evidence="6">
    <location>
        <begin position="157"/>
        <end position="179"/>
    </location>
</feature>
<dbReference type="Proteomes" id="UP000236197">
    <property type="component" value="Unassembled WGS sequence"/>
</dbReference>
<dbReference type="EMBL" id="PPEK01000024">
    <property type="protein sequence ID" value="PNV66731.1"/>
    <property type="molecule type" value="Genomic_DNA"/>
</dbReference>
<comment type="caution">
    <text evidence="7">The sequence shown here is derived from an EMBL/GenBank/DDBJ whole genome shotgun (WGS) entry which is preliminary data.</text>
</comment>
<gene>
    <name evidence="7" type="ORF">C2L71_11565</name>
</gene>
<dbReference type="OrthoDB" id="8149352at2"/>
<dbReference type="RefSeq" id="WP_103265915.1">
    <property type="nucleotide sequence ID" value="NZ_CABMLE010000024.1"/>
</dbReference>
<dbReference type="GO" id="GO:0016020">
    <property type="term" value="C:membrane"/>
    <property type="evidence" value="ECO:0007669"/>
    <property type="project" value="UniProtKB-SubCell"/>
</dbReference>
<evidence type="ECO:0000313" key="7">
    <source>
        <dbReference type="EMBL" id="PNV66731.1"/>
    </source>
</evidence>
<evidence type="ECO:0000256" key="2">
    <source>
        <dbReference type="ARBA" id="ARBA00009012"/>
    </source>
</evidence>
<keyword evidence="4 6" id="KW-1133">Transmembrane helix</keyword>
<proteinExistence type="inferred from homology"/>
<feature type="transmembrane region" description="Helical" evidence="6">
    <location>
        <begin position="337"/>
        <end position="353"/>
    </location>
</feature>
<dbReference type="InterPro" id="IPR002794">
    <property type="entry name" value="DUF92_TMEM19"/>
</dbReference>
<accession>A0A2K2U8T2</accession>
<keyword evidence="5 6" id="KW-0472">Membrane</keyword>
<organism evidence="7 8">
    <name type="scientific">Enteroscipio rubneri</name>
    <dbReference type="NCBI Taxonomy" id="2070686"/>
    <lineage>
        <taxon>Bacteria</taxon>
        <taxon>Bacillati</taxon>
        <taxon>Actinomycetota</taxon>
        <taxon>Coriobacteriia</taxon>
        <taxon>Eggerthellales</taxon>
        <taxon>Eggerthellaceae</taxon>
        <taxon>Enteroscipio</taxon>
    </lineage>
</organism>
<dbReference type="Pfam" id="PF01940">
    <property type="entry name" value="DUF92"/>
    <property type="match status" value="1"/>
</dbReference>
<keyword evidence="3 6" id="KW-0812">Transmembrane</keyword>
<keyword evidence="8" id="KW-1185">Reference proteome</keyword>
<reference evidence="8" key="1">
    <citation type="submission" date="2018-01" db="EMBL/GenBank/DDBJ databases">
        <title>Rubneribacter badeniensis gen. nov., sp. nov., and Colonibacter rubneri, gen. nov., sp. nov., WGS of new members of the Eggerthellaceae.</title>
        <authorList>
            <person name="Danylec N."/>
            <person name="Stoll D.A."/>
            <person name="Doetsch A."/>
            <person name="Kulling S.E."/>
            <person name="Huch M."/>
        </authorList>
    </citation>
    <scope>NUCLEOTIDE SEQUENCE [LARGE SCALE GENOMIC DNA]</scope>
    <source>
        <strain evidence="8">ResAG-96</strain>
    </source>
</reference>
<evidence type="ECO:0000256" key="1">
    <source>
        <dbReference type="ARBA" id="ARBA00004141"/>
    </source>
</evidence>
<comment type="similarity">
    <text evidence="2">Belongs to the TMEM19 family.</text>
</comment>
<sequence>MIAVDNAVGLGVSLLYVLGVLGASALIARLGAPAEASRKLVHIALGGWWVVAWLWFASPWWAAALPAVFIVVNAWAFRTGALSFMARDEDGATPGTVYYAVSLAVLALFSFGIGAPYVGALGVFCMAFGDGFAAVLGKRIGRQELPMTGGKTVAGSVVMLVASFASCAVVLLVAGATGWEGQVPAFMANVSSAGERGLVTMGGVGLILLAAFGLAVAATVLEAVSPAGLDNLSVPLGVTGLYAVLFLPTTGFTPAIAGMLFSGAVALFALRAQLLTVPGALGAVAVGALAFAFGGWPLWLLLMWFFGSSNAASKLMRYWRGARTVEKRGGPRKLRQVLANSVPFLACALVWAATGEAWFLIVSAGALAASTADTWASEVGTYSRKLPVNIVTRKPMQRGLSGGVSPLGLAATVVGATTSAFLAMLLFHAFGFAVPTGPTAFLFIIACGIVGSLVDSLLGVLLQAKYRAPRSAGCSSAADAACAPADGDVGACARAHANSESDSGIPAALGAGGTAMAGEAVLADDCWLVEAAPSRGAAGYTLVSGFAWITNDAVNLLSGFAVVVLGLLVALP</sequence>
<dbReference type="PANTHER" id="PTHR13353">
    <property type="entry name" value="TRANSMEMBRANE PROTEIN 19"/>
    <property type="match status" value="1"/>
</dbReference>
<feature type="transmembrane region" description="Helical" evidence="6">
    <location>
        <begin position="199"/>
        <end position="221"/>
    </location>
</feature>
<name>A0A2K2U8T2_9ACTN</name>
<feature type="transmembrane region" description="Helical" evidence="6">
    <location>
        <begin position="96"/>
        <end position="113"/>
    </location>
</feature>
<protein>
    <submittedName>
        <fullName evidence="7">DUF92 domain-containing protein</fullName>
    </submittedName>
</protein>
<feature type="transmembrane region" description="Helical" evidence="6">
    <location>
        <begin position="407"/>
        <end position="434"/>
    </location>
</feature>
<feature type="transmembrane region" description="Helical" evidence="6">
    <location>
        <begin position="241"/>
        <end position="268"/>
    </location>
</feature>